<sequence>LEIDSRAAEERIMNSDRSKNEQQNRHLTFFGP</sequence>
<proteinExistence type="predicted"/>
<name>A0A0F9MBQ5_9ZZZZ</name>
<reference evidence="2" key="1">
    <citation type="journal article" date="2015" name="Nature">
        <title>Complex archaea that bridge the gap between prokaryotes and eukaryotes.</title>
        <authorList>
            <person name="Spang A."/>
            <person name="Saw J.H."/>
            <person name="Jorgensen S.L."/>
            <person name="Zaremba-Niedzwiedzka K."/>
            <person name="Martijn J."/>
            <person name="Lind A.E."/>
            <person name="van Eijk R."/>
            <person name="Schleper C."/>
            <person name="Guy L."/>
            <person name="Ettema T.J."/>
        </authorList>
    </citation>
    <scope>NUCLEOTIDE SEQUENCE</scope>
</reference>
<protein>
    <submittedName>
        <fullName evidence="2">Uncharacterized protein</fullName>
    </submittedName>
</protein>
<dbReference type="EMBL" id="LAZR01010488">
    <property type="protein sequence ID" value="KKM66652.1"/>
    <property type="molecule type" value="Genomic_DNA"/>
</dbReference>
<feature type="compositionally biased region" description="Basic and acidic residues" evidence="1">
    <location>
        <begin position="1"/>
        <end position="24"/>
    </location>
</feature>
<gene>
    <name evidence="2" type="ORF">LCGC14_1478980</name>
</gene>
<evidence type="ECO:0000313" key="2">
    <source>
        <dbReference type="EMBL" id="KKM66652.1"/>
    </source>
</evidence>
<dbReference type="AlphaFoldDB" id="A0A0F9MBQ5"/>
<organism evidence="2">
    <name type="scientific">marine sediment metagenome</name>
    <dbReference type="NCBI Taxonomy" id="412755"/>
    <lineage>
        <taxon>unclassified sequences</taxon>
        <taxon>metagenomes</taxon>
        <taxon>ecological metagenomes</taxon>
    </lineage>
</organism>
<comment type="caution">
    <text evidence="2">The sequence shown here is derived from an EMBL/GenBank/DDBJ whole genome shotgun (WGS) entry which is preliminary data.</text>
</comment>
<feature type="non-terminal residue" evidence="2">
    <location>
        <position position="1"/>
    </location>
</feature>
<feature type="region of interest" description="Disordered" evidence="1">
    <location>
        <begin position="1"/>
        <end position="32"/>
    </location>
</feature>
<evidence type="ECO:0000256" key="1">
    <source>
        <dbReference type="SAM" id="MobiDB-lite"/>
    </source>
</evidence>
<accession>A0A0F9MBQ5</accession>